<dbReference type="Proteomes" id="UP000663855">
    <property type="component" value="Unassembled WGS sequence"/>
</dbReference>
<comment type="caution">
    <text evidence="1">Lacks conserved residue(s) required for the propagation of feature annotation.</text>
</comment>
<sequence length="604" mass="68272">MASVASNTTDTTSKPLMDQLTHAIIKETSKNLKYYIDVKRRENAFVLNPKSPFSDSTAVKAKLPNRSTKEHLSLYGSYYADKDTTNVLPSFQQKQTQFHPITTSPEKRMCREELNFHMRSYNFSPRESSKFSEIRAKPTMRLSSSCGIHRDCRPRTSLKLTRHEQDQLVDDAADILASLVKSRRSTNETNTLIQPTPALYISQPTTSSPRQTDDQSNIRSPMTYPATDLRIFSIKPKAKAKGEKRIIQDAPTKATSMMQKAKLITKGIPCEYKISVTTGNCNGASTNAPIRIRLHGTNGHTNFHELVQSETHRIPFLKNQSDVFTLQTFHVGELVGITVGHDRKDMQASWFLSKISISDPIRHKTSNILCNAWLSIKSIDQKTMRDFQVASVVSHQKTMISNDHREENESQSDYSTRTIEGTVRSNETNLSENILLTDYKPIQKNRKQQHVSIGPTTIAKRLSSMSTHTNNYSQLSPPPPPPLATIATIESHFNHDDLLLPPIVPRIHSAALSETSSDTEIESNMTNRTRSTSRTPSPTFHQTRLQPVSEYDTLQTKSTSSMFKRHSIDHDRPPARLEKRVSPLSVSVERPDKNNENNPFSFIE</sequence>
<dbReference type="EMBL" id="CAJNRE010000166">
    <property type="protein sequence ID" value="CAF1923115.1"/>
    <property type="molecule type" value="Genomic_DNA"/>
</dbReference>
<dbReference type="PANTHER" id="PTHR45901:SF3">
    <property type="entry name" value="LIPOXYGENASE HOMOLOGY DOMAIN-CONTAINING PROTEIN 1"/>
    <property type="match status" value="1"/>
</dbReference>
<dbReference type="Proteomes" id="UP000663887">
    <property type="component" value="Unassembled WGS sequence"/>
</dbReference>
<evidence type="ECO:0000313" key="8">
    <source>
        <dbReference type="EMBL" id="CAF2119107.1"/>
    </source>
</evidence>
<dbReference type="Gene3D" id="2.40.180.10">
    <property type="entry name" value="Catalase core domain"/>
    <property type="match status" value="1"/>
</dbReference>
<feature type="domain" description="PLAT" evidence="3">
    <location>
        <begin position="270"/>
        <end position="388"/>
    </location>
</feature>
<feature type="compositionally biased region" description="Polar residues" evidence="2">
    <location>
        <begin position="513"/>
        <end position="527"/>
    </location>
</feature>
<evidence type="ECO:0000313" key="6">
    <source>
        <dbReference type="EMBL" id="CAF1923115.1"/>
    </source>
</evidence>
<feature type="compositionally biased region" description="Polar residues" evidence="2">
    <location>
        <begin position="202"/>
        <end position="220"/>
    </location>
</feature>
<organism evidence="8 9">
    <name type="scientific">Rotaria magnacalcarata</name>
    <dbReference type="NCBI Taxonomy" id="392030"/>
    <lineage>
        <taxon>Eukaryota</taxon>
        <taxon>Metazoa</taxon>
        <taxon>Spiralia</taxon>
        <taxon>Gnathifera</taxon>
        <taxon>Rotifera</taxon>
        <taxon>Eurotatoria</taxon>
        <taxon>Bdelloidea</taxon>
        <taxon>Philodinida</taxon>
        <taxon>Philodinidae</taxon>
        <taxon>Rotaria</taxon>
    </lineage>
</organism>
<evidence type="ECO:0000313" key="7">
    <source>
        <dbReference type="EMBL" id="CAF2035831.1"/>
    </source>
</evidence>
<dbReference type="PROSITE" id="PS50095">
    <property type="entry name" value="PLAT"/>
    <property type="match status" value="1"/>
</dbReference>
<dbReference type="InterPro" id="IPR036392">
    <property type="entry name" value="PLAT/LH2_dom_sf"/>
</dbReference>
<evidence type="ECO:0000313" key="4">
    <source>
        <dbReference type="EMBL" id="CAF1462940.1"/>
    </source>
</evidence>
<evidence type="ECO:0000256" key="1">
    <source>
        <dbReference type="PROSITE-ProRule" id="PRU00152"/>
    </source>
</evidence>
<feature type="region of interest" description="Disordered" evidence="2">
    <location>
        <begin position="513"/>
        <end position="604"/>
    </location>
</feature>
<accession>A0A816V473</accession>
<dbReference type="InterPro" id="IPR001024">
    <property type="entry name" value="PLAT/LH2_dom"/>
</dbReference>
<feature type="region of interest" description="Disordered" evidence="2">
    <location>
        <begin position="200"/>
        <end position="222"/>
    </location>
</feature>
<dbReference type="EMBL" id="CAJNOW010007651">
    <property type="protein sequence ID" value="CAF1519230.1"/>
    <property type="molecule type" value="Genomic_DNA"/>
</dbReference>
<feature type="compositionally biased region" description="Polar residues" evidence="2">
    <location>
        <begin position="540"/>
        <end position="562"/>
    </location>
</feature>
<evidence type="ECO:0000259" key="3">
    <source>
        <dbReference type="PROSITE" id="PS50095"/>
    </source>
</evidence>
<dbReference type="EMBL" id="CAJNRF010010280">
    <property type="protein sequence ID" value="CAF2119107.1"/>
    <property type="molecule type" value="Genomic_DNA"/>
</dbReference>
<dbReference type="Proteomes" id="UP000663856">
    <property type="component" value="Unassembled WGS sequence"/>
</dbReference>
<dbReference type="EMBL" id="CAJNOV010011826">
    <property type="protein sequence ID" value="CAF1462940.1"/>
    <property type="molecule type" value="Genomic_DNA"/>
</dbReference>
<dbReference type="AlphaFoldDB" id="A0A816V473"/>
<dbReference type="SMART" id="SM00308">
    <property type="entry name" value="LH2"/>
    <property type="match status" value="1"/>
</dbReference>
<proteinExistence type="predicted"/>
<dbReference type="Pfam" id="PF01477">
    <property type="entry name" value="PLAT"/>
    <property type="match status" value="1"/>
</dbReference>
<dbReference type="Proteomes" id="UP000663834">
    <property type="component" value="Unassembled WGS sequence"/>
</dbReference>
<feature type="compositionally biased region" description="Basic and acidic residues" evidence="2">
    <location>
        <begin position="566"/>
        <end position="581"/>
    </location>
</feature>
<evidence type="ECO:0000313" key="9">
    <source>
        <dbReference type="Proteomes" id="UP000663856"/>
    </source>
</evidence>
<reference evidence="8" key="1">
    <citation type="submission" date="2021-02" db="EMBL/GenBank/DDBJ databases">
        <authorList>
            <person name="Nowell W R."/>
        </authorList>
    </citation>
    <scope>NUCLEOTIDE SEQUENCE</scope>
</reference>
<dbReference type="SUPFAM" id="SSF49723">
    <property type="entry name" value="Lipase/lipooxygenase domain (PLAT/LH2 domain)"/>
    <property type="match status" value="1"/>
</dbReference>
<protein>
    <recommendedName>
        <fullName evidence="3">PLAT domain-containing protein</fullName>
    </recommendedName>
</protein>
<evidence type="ECO:0000256" key="2">
    <source>
        <dbReference type="SAM" id="MobiDB-lite"/>
    </source>
</evidence>
<feature type="compositionally biased region" description="Low complexity" evidence="2">
    <location>
        <begin position="528"/>
        <end position="539"/>
    </location>
</feature>
<evidence type="ECO:0000313" key="5">
    <source>
        <dbReference type="EMBL" id="CAF1519230.1"/>
    </source>
</evidence>
<dbReference type="Proteomes" id="UP000663824">
    <property type="component" value="Unassembled WGS sequence"/>
</dbReference>
<dbReference type="EMBL" id="CAJNRG010001619">
    <property type="protein sequence ID" value="CAF2035831.1"/>
    <property type="molecule type" value="Genomic_DNA"/>
</dbReference>
<dbReference type="PANTHER" id="PTHR45901">
    <property type="entry name" value="PROTEIN CBG12474"/>
    <property type="match status" value="1"/>
</dbReference>
<comment type="caution">
    <text evidence="8">The sequence shown here is derived from an EMBL/GenBank/DDBJ whole genome shotgun (WGS) entry which is preliminary data.</text>
</comment>
<name>A0A816V473_9BILA</name>
<gene>
    <name evidence="4" type="ORF">CJN711_LOCUS25197</name>
    <name evidence="5" type="ORF">KQP761_LOCUS15602</name>
    <name evidence="6" type="ORF">MBJ925_LOCUS2626</name>
    <name evidence="8" type="ORF">WKI299_LOCUS24007</name>
    <name evidence="7" type="ORF">XDN619_LOCUS5912</name>
</gene>
<dbReference type="OrthoDB" id="5322100at2759"/>
<dbReference type="InterPro" id="IPR052970">
    <property type="entry name" value="Inner_ear_hair_cell_LOXHD"/>
</dbReference>